<dbReference type="InterPro" id="IPR003594">
    <property type="entry name" value="HATPase_dom"/>
</dbReference>
<dbReference type="Pfam" id="PF00672">
    <property type="entry name" value="HAMP"/>
    <property type="match status" value="1"/>
</dbReference>
<evidence type="ECO:0000256" key="2">
    <source>
        <dbReference type="ARBA" id="ARBA00004370"/>
    </source>
</evidence>
<dbReference type="InterPro" id="IPR003660">
    <property type="entry name" value="HAMP_dom"/>
</dbReference>
<dbReference type="Proteomes" id="UP000738376">
    <property type="component" value="Unassembled WGS sequence"/>
</dbReference>
<dbReference type="NCBIfam" id="TIGR00229">
    <property type="entry name" value="sensory_box"/>
    <property type="match status" value="1"/>
</dbReference>
<feature type="domain" description="PAS" evidence="10">
    <location>
        <begin position="455"/>
        <end position="514"/>
    </location>
</feature>
<evidence type="ECO:0000259" key="9">
    <source>
        <dbReference type="PROSITE" id="PS50109"/>
    </source>
</evidence>
<dbReference type="SMART" id="SM00387">
    <property type="entry name" value="HATPase_c"/>
    <property type="match status" value="1"/>
</dbReference>
<dbReference type="Pfam" id="PF00512">
    <property type="entry name" value="HisKA"/>
    <property type="match status" value="1"/>
</dbReference>
<keyword evidence="6" id="KW-0418">Kinase</keyword>
<evidence type="ECO:0000256" key="6">
    <source>
        <dbReference type="ARBA" id="ARBA00022777"/>
    </source>
</evidence>
<feature type="transmembrane region" description="Helical" evidence="8">
    <location>
        <begin position="20"/>
        <end position="42"/>
    </location>
</feature>
<dbReference type="RefSeq" id="WP_169361687.1">
    <property type="nucleotide sequence ID" value="NZ_JAAVJL010000001.1"/>
</dbReference>
<dbReference type="InterPro" id="IPR005467">
    <property type="entry name" value="His_kinase_dom"/>
</dbReference>
<dbReference type="InterPro" id="IPR035965">
    <property type="entry name" value="PAS-like_dom_sf"/>
</dbReference>
<dbReference type="EMBL" id="JAAVJL010000001">
    <property type="protein sequence ID" value="NMF56554.1"/>
    <property type="molecule type" value="Genomic_DNA"/>
</dbReference>
<evidence type="ECO:0000256" key="3">
    <source>
        <dbReference type="ARBA" id="ARBA00012438"/>
    </source>
</evidence>
<dbReference type="InterPro" id="IPR013656">
    <property type="entry name" value="PAS_4"/>
</dbReference>
<accession>A0ABX1LKB5</accession>
<dbReference type="Gene3D" id="3.30.565.10">
    <property type="entry name" value="Histidine kinase-like ATPase, C-terminal domain"/>
    <property type="match status" value="1"/>
</dbReference>
<sequence length="965" mass="108412">MMSSPDLFKRLGLGNISLYWIMLVPFVVQIVGSVGLVGYLSYRSGESAIDKLANQIMQEVGDRIDQSLHSYLHKPTEINQNNAANIKLGMLDWQNLAAVEKYFWQQSQIFTDISSVAIATEQKEILIVENLEDGSRAIRVRDQSTNYNWDTYLADTAGNRQQLIRRSATYDPHNDPPNHPWYGHAKNARRAVWRINVSLANPNQPSLIAVNFLPFSDRNNQFQGVLGTAVSLTHLGDLLQKLKIGKTGQAFVIERNGQMIGMSTGEIPFRQGLLAPLTENTAKNVDPNNRRFSVLNSQNALTRITAQYLTEKFGGLDNIKDRQQLRFEKEGIHYFVQILPLKRDSSHQDLDWLAVIVIPEADFMAEIQENANRTFWLCVLTLLVSTGIGLLLARWITTPIKRLGKASQDLVNGDWQALPEDIAIAELNTLARSFNWMADQFYQSFDQVNQSLRESEAKFSTIFQVSPDPAWIATLAEGRCLYVNQSLCHFLGADQNKIIGHTCRELNLWGDPEDMYRYWDVLHREGRIENFEVVVRTATKELKTVLISAICMSLDGQDCVIGIMKDISDRKKTEIELQESQAKLNTAYTEQSILFNAMSDVVLVRNSEGSCIKIAATKDLNLKGTREEVLSQSIYEELPHDAAETIVRTIQTALKNNQIANCEYKLEIDDREMWFATSISPLTEDTVIQISRDITERKQSEIILANAKEAAEAATKAKSEFLANMSHEIRTPMNGVLVMAQLLATSELTTDQEELVQTIIESGDILLTIINDILDFSKIESGMLEIEQREFILEDVINSVFSLMYNQAESKHIHLYYSIHPDVPKSVIGDSSRLRQILINLVGNAIKFTPKGNISVSINAIPLPDTSQYELKFAITDSGIGIQGDRLINLFQAFTQADTSISRRYGGTGLGLAISRRLVELMGGTIWVESFGQVGGNPPLNWQSDLITQGATFYFVIHVGSNVTM</sequence>
<dbReference type="PANTHER" id="PTHR45339">
    <property type="entry name" value="HYBRID SIGNAL TRANSDUCTION HISTIDINE KINASE J"/>
    <property type="match status" value="1"/>
</dbReference>
<dbReference type="Gene3D" id="6.10.340.10">
    <property type="match status" value="1"/>
</dbReference>
<keyword evidence="7" id="KW-0902">Two-component regulatory system</keyword>
<evidence type="ECO:0000256" key="4">
    <source>
        <dbReference type="ARBA" id="ARBA00022553"/>
    </source>
</evidence>
<evidence type="ECO:0000256" key="5">
    <source>
        <dbReference type="ARBA" id="ARBA00022679"/>
    </source>
</evidence>
<feature type="domain" description="HAMP" evidence="11">
    <location>
        <begin position="394"/>
        <end position="446"/>
    </location>
</feature>
<protein>
    <recommendedName>
        <fullName evidence="3">histidine kinase</fullName>
        <ecNumber evidence="3">2.7.13.3</ecNumber>
    </recommendedName>
</protein>
<evidence type="ECO:0000256" key="1">
    <source>
        <dbReference type="ARBA" id="ARBA00000085"/>
    </source>
</evidence>
<dbReference type="CDD" id="cd00082">
    <property type="entry name" value="HisKA"/>
    <property type="match status" value="1"/>
</dbReference>
<dbReference type="CDD" id="cd06225">
    <property type="entry name" value="HAMP"/>
    <property type="match status" value="1"/>
</dbReference>
<dbReference type="SUPFAM" id="SSF47384">
    <property type="entry name" value="Homodimeric domain of signal transducing histidine kinase"/>
    <property type="match status" value="1"/>
</dbReference>
<dbReference type="CDD" id="cd16922">
    <property type="entry name" value="HATPase_EvgS-ArcB-TorS-like"/>
    <property type="match status" value="1"/>
</dbReference>
<dbReference type="EC" id="2.7.13.3" evidence="3"/>
<evidence type="ECO:0000259" key="10">
    <source>
        <dbReference type="PROSITE" id="PS50112"/>
    </source>
</evidence>
<dbReference type="Pfam" id="PF02518">
    <property type="entry name" value="HATPase_c"/>
    <property type="match status" value="1"/>
</dbReference>
<evidence type="ECO:0000313" key="13">
    <source>
        <dbReference type="Proteomes" id="UP000738376"/>
    </source>
</evidence>
<dbReference type="CDD" id="cd00130">
    <property type="entry name" value="PAS"/>
    <property type="match status" value="2"/>
</dbReference>
<keyword evidence="8" id="KW-0812">Transmembrane</keyword>
<proteinExistence type="predicted"/>
<dbReference type="PROSITE" id="PS50885">
    <property type="entry name" value="HAMP"/>
    <property type="match status" value="1"/>
</dbReference>
<dbReference type="InterPro" id="IPR000014">
    <property type="entry name" value="PAS"/>
</dbReference>
<evidence type="ECO:0000256" key="7">
    <source>
        <dbReference type="ARBA" id="ARBA00023012"/>
    </source>
</evidence>
<comment type="subcellular location">
    <subcellularLocation>
        <location evidence="2">Membrane</location>
    </subcellularLocation>
</comment>
<dbReference type="Pfam" id="PF08448">
    <property type="entry name" value="PAS_4"/>
    <property type="match status" value="2"/>
</dbReference>
<dbReference type="SMART" id="SM00388">
    <property type="entry name" value="HisKA"/>
    <property type="match status" value="1"/>
</dbReference>
<gene>
    <name evidence="12" type="ORF">HC246_00555</name>
</gene>
<keyword evidence="8" id="KW-0472">Membrane</keyword>
<keyword evidence="4" id="KW-0597">Phosphoprotein</keyword>
<keyword evidence="13" id="KW-1185">Reference proteome</keyword>
<dbReference type="InterPro" id="IPR003661">
    <property type="entry name" value="HisK_dim/P_dom"/>
</dbReference>
<dbReference type="InterPro" id="IPR004358">
    <property type="entry name" value="Sig_transdc_His_kin-like_C"/>
</dbReference>
<dbReference type="InterPro" id="IPR036097">
    <property type="entry name" value="HisK_dim/P_sf"/>
</dbReference>
<evidence type="ECO:0000256" key="8">
    <source>
        <dbReference type="SAM" id="Phobius"/>
    </source>
</evidence>
<dbReference type="SUPFAM" id="SSF55785">
    <property type="entry name" value="PYP-like sensor domain (PAS domain)"/>
    <property type="match status" value="2"/>
</dbReference>
<keyword evidence="5" id="KW-0808">Transferase</keyword>
<dbReference type="SUPFAM" id="SSF158472">
    <property type="entry name" value="HAMP domain-like"/>
    <property type="match status" value="1"/>
</dbReference>
<feature type="transmembrane region" description="Helical" evidence="8">
    <location>
        <begin position="374"/>
        <end position="396"/>
    </location>
</feature>
<dbReference type="PRINTS" id="PR00344">
    <property type="entry name" value="BCTRLSENSOR"/>
</dbReference>
<dbReference type="Gene3D" id="1.10.287.130">
    <property type="match status" value="1"/>
</dbReference>
<dbReference type="SMART" id="SM00304">
    <property type="entry name" value="HAMP"/>
    <property type="match status" value="1"/>
</dbReference>
<dbReference type="InterPro" id="IPR036890">
    <property type="entry name" value="HATPase_C_sf"/>
</dbReference>
<organism evidence="12 13">
    <name type="scientific">Pseudanabaena yagii GIHE-NHR1</name>
    <dbReference type="NCBI Taxonomy" id="2722753"/>
    <lineage>
        <taxon>Bacteria</taxon>
        <taxon>Bacillati</taxon>
        <taxon>Cyanobacteriota</taxon>
        <taxon>Cyanophyceae</taxon>
        <taxon>Pseudanabaenales</taxon>
        <taxon>Pseudanabaenaceae</taxon>
        <taxon>Pseudanabaena</taxon>
        <taxon>Pseudanabaena yagii</taxon>
    </lineage>
</organism>
<evidence type="ECO:0000259" key="11">
    <source>
        <dbReference type="PROSITE" id="PS50885"/>
    </source>
</evidence>
<reference evidence="12 13" key="1">
    <citation type="submission" date="2020-03" db="EMBL/GenBank/DDBJ databases">
        <title>Draft Genome Sequence of 2-Methylisoborneol Producing Pseudanabaena yagii Strain GIHE-NHR1 Isolated from North Han River in South Korea.</title>
        <authorList>
            <person name="Jeong J."/>
        </authorList>
    </citation>
    <scope>NUCLEOTIDE SEQUENCE [LARGE SCALE GENOMIC DNA]</scope>
    <source>
        <strain evidence="12 13">GIHE-NHR1</strain>
    </source>
</reference>
<comment type="caution">
    <text evidence="12">The sequence shown here is derived from an EMBL/GenBank/DDBJ whole genome shotgun (WGS) entry which is preliminary data.</text>
</comment>
<feature type="domain" description="Histidine kinase" evidence="9">
    <location>
        <begin position="724"/>
        <end position="930"/>
    </location>
</feature>
<dbReference type="SUPFAM" id="SSF55874">
    <property type="entry name" value="ATPase domain of HSP90 chaperone/DNA topoisomerase II/histidine kinase"/>
    <property type="match status" value="1"/>
</dbReference>
<dbReference type="PROSITE" id="PS50112">
    <property type="entry name" value="PAS"/>
    <property type="match status" value="1"/>
</dbReference>
<dbReference type="CDD" id="cd18773">
    <property type="entry name" value="PDC1_HK_sensor"/>
    <property type="match status" value="1"/>
</dbReference>
<dbReference type="Gene3D" id="3.30.450.20">
    <property type="entry name" value="PAS domain"/>
    <property type="match status" value="3"/>
</dbReference>
<dbReference type="PROSITE" id="PS50109">
    <property type="entry name" value="HIS_KIN"/>
    <property type="match status" value="1"/>
</dbReference>
<dbReference type="PANTHER" id="PTHR45339:SF1">
    <property type="entry name" value="HYBRID SIGNAL TRANSDUCTION HISTIDINE KINASE J"/>
    <property type="match status" value="1"/>
</dbReference>
<dbReference type="SMART" id="SM00091">
    <property type="entry name" value="PAS"/>
    <property type="match status" value="2"/>
</dbReference>
<name>A0ABX1LKB5_9CYAN</name>
<comment type="catalytic activity">
    <reaction evidence="1">
        <text>ATP + protein L-histidine = ADP + protein N-phospho-L-histidine.</text>
        <dbReference type="EC" id="2.7.13.3"/>
    </reaction>
</comment>
<evidence type="ECO:0000313" key="12">
    <source>
        <dbReference type="EMBL" id="NMF56554.1"/>
    </source>
</evidence>
<keyword evidence="8" id="KW-1133">Transmembrane helix</keyword>